<proteinExistence type="inferred from homology"/>
<reference evidence="14 15" key="1">
    <citation type="submission" date="2017-01" db="EMBL/GenBank/DDBJ databases">
        <authorList>
            <person name="Mah S.A."/>
            <person name="Swanson W.J."/>
            <person name="Moy G.W."/>
            <person name="Vacquier V.D."/>
        </authorList>
    </citation>
    <scope>NUCLEOTIDE SEQUENCE [LARGE SCALE GENOMIC DNA]</scope>
    <source>
        <strain evidence="14 15">DSM 29590</strain>
    </source>
</reference>
<dbReference type="Pfam" id="PF00487">
    <property type="entry name" value="FA_desaturase"/>
    <property type="match status" value="1"/>
</dbReference>
<evidence type="ECO:0000256" key="9">
    <source>
        <dbReference type="ARBA" id="ARBA00023004"/>
    </source>
</evidence>
<feature type="domain" description="Fatty acid desaturase" evidence="13">
    <location>
        <begin position="106"/>
        <end position="330"/>
    </location>
</feature>
<evidence type="ECO:0000256" key="1">
    <source>
        <dbReference type="ARBA" id="ARBA00004429"/>
    </source>
</evidence>
<keyword evidence="10 14" id="KW-0503">Monooxygenase</keyword>
<evidence type="ECO:0000313" key="15">
    <source>
        <dbReference type="Proteomes" id="UP000186019"/>
    </source>
</evidence>
<feature type="transmembrane region" description="Helical" evidence="12">
    <location>
        <begin position="68"/>
        <end position="92"/>
    </location>
</feature>
<keyword evidence="8" id="KW-0560">Oxidoreductase</keyword>
<dbReference type="EMBL" id="FTNV01000001">
    <property type="protein sequence ID" value="SIR91107.1"/>
    <property type="molecule type" value="Genomic_DNA"/>
</dbReference>
<dbReference type="RefSeq" id="WP_092746234.1">
    <property type="nucleotide sequence ID" value="NZ_FOAC01000001.1"/>
</dbReference>
<evidence type="ECO:0000256" key="7">
    <source>
        <dbReference type="ARBA" id="ARBA00022989"/>
    </source>
</evidence>
<name>A0A1N7ESS2_9RHOB</name>
<keyword evidence="9" id="KW-0408">Iron</keyword>
<evidence type="ECO:0000256" key="2">
    <source>
        <dbReference type="ARBA" id="ARBA00010823"/>
    </source>
</evidence>
<keyword evidence="5 12" id="KW-0812">Transmembrane</keyword>
<sequence>MSTLAQIRRALPFWMSLLLVPIAILGAVQGGWTVILLPLFTWYFFSLLDAFLGLNLDNLDPDGGDDMTWYRAITLIWAPVQFTLLFWMIWYVPQAAHLGALEKIVLFFGVGVITGTVGINYAHELMHQRPKSERMMADILLAMVLYSHFRSEHMLVHHRHVATPRDTVTARYNEGFHRFFARVLPGAYTSAFRAEAAMLARKGHGALHRRNPFWRYWALQAGMLALALILGGWVGLALFLWQALVAIWQLELVNYVEHYGLTREHLGDGRYEHVKPRHSWNAAHKATNWLLINLQRHSDHHYKPDRRFPLLQNYAEDEAPQLPYGYPIMTMAAMVPPLWRRVMNPRVRAWRKTYYPGIGDWKPYNKAQNPPPA</sequence>
<organism evidence="14 15">
    <name type="scientific">Roseovarius nanhaiticus</name>
    <dbReference type="NCBI Taxonomy" id="573024"/>
    <lineage>
        <taxon>Bacteria</taxon>
        <taxon>Pseudomonadati</taxon>
        <taxon>Pseudomonadota</taxon>
        <taxon>Alphaproteobacteria</taxon>
        <taxon>Rhodobacterales</taxon>
        <taxon>Roseobacteraceae</taxon>
        <taxon>Roseovarius</taxon>
    </lineage>
</organism>
<keyword evidence="6" id="KW-0479">Metal-binding</keyword>
<evidence type="ECO:0000256" key="10">
    <source>
        <dbReference type="ARBA" id="ARBA00023033"/>
    </source>
</evidence>
<dbReference type="InterPro" id="IPR005804">
    <property type="entry name" value="FA_desaturase_dom"/>
</dbReference>
<feature type="transmembrane region" description="Helical" evidence="12">
    <location>
        <begin position="35"/>
        <end position="56"/>
    </location>
</feature>
<evidence type="ECO:0000256" key="12">
    <source>
        <dbReference type="SAM" id="Phobius"/>
    </source>
</evidence>
<keyword evidence="3" id="KW-1003">Cell membrane</keyword>
<dbReference type="GO" id="GO:0005886">
    <property type="term" value="C:plasma membrane"/>
    <property type="evidence" value="ECO:0007669"/>
    <property type="project" value="UniProtKB-SubCell"/>
</dbReference>
<gene>
    <name evidence="14" type="ORF">SAMN05421666_0499</name>
</gene>
<evidence type="ECO:0000256" key="5">
    <source>
        <dbReference type="ARBA" id="ARBA00022692"/>
    </source>
</evidence>
<keyword evidence="7 12" id="KW-1133">Transmembrane helix</keyword>
<keyword evidence="4" id="KW-0997">Cell inner membrane</keyword>
<dbReference type="InterPro" id="IPR033885">
    <property type="entry name" value="AlkB/XylM"/>
</dbReference>
<feature type="transmembrane region" description="Helical" evidence="12">
    <location>
        <begin position="12"/>
        <end position="29"/>
    </location>
</feature>
<dbReference type="Proteomes" id="UP000186019">
    <property type="component" value="Unassembled WGS sequence"/>
</dbReference>
<dbReference type="AlphaFoldDB" id="A0A1N7ESS2"/>
<dbReference type="STRING" id="573024.SAMN05216208_1636"/>
<dbReference type="GO" id="GO:0006629">
    <property type="term" value="P:lipid metabolic process"/>
    <property type="evidence" value="ECO:0007669"/>
    <property type="project" value="InterPro"/>
</dbReference>
<evidence type="ECO:0000256" key="11">
    <source>
        <dbReference type="ARBA" id="ARBA00023136"/>
    </source>
</evidence>
<evidence type="ECO:0000256" key="8">
    <source>
        <dbReference type="ARBA" id="ARBA00023002"/>
    </source>
</evidence>
<accession>A0A1N7ESS2</accession>
<evidence type="ECO:0000256" key="6">
    <source>
        <dbReference type="ARBA" id="ARBA00022723"/>
    </source>
</evidence>
<dbReference type="PANTHER" id="PTHR38674:SF1">
    <property type="entry name" value="ALKANE 1-MONOOXYGENASE 1"/>
    <property type="match status" value="1"/>
</dbReference>
<dbReference type="GO" id="GO:0004497">
    <property type="term" value="F:monooxygenase activity"/>
    <property type="evidence" value="ECO:0007669"/>
    <property type="project" value="UniProtKB-KW"/>
</dbReference>
<evidence type="ECO:0000259" key="13">
    <source>
        <dbReference type="Pfam" id="PF00487"/>
    </source>
</evidence>
<feature type="transmembrane region" description="Helical" evidence="12">
    <location>
        <begin position="104"/>
        <end position="122"/>
    </location>
</feature>
<dbReference type="GO" id="GO:0046872">
    <property type="term" value="F:metal ion binding"/>
    <property type="evidence" value="ECO:0007669"/>
    <property type="project" value="UniProtKB-KW"/>
</dbReference>
<keyword evidence="15" id="KW-1185">Reference proteome</keyword>
<comment type="subcellular location">
    <subcellularLocation>
        <location evidence="1">Cell inner membrane</location>
        <topology evidence="1">Multi-pass membrane protein</topology>
    </subcellularLocation>
</comment>
<dbReference type="OrthoDB" id="4759734at2"/>
<protein>
    <submittedName>
        <fullName evidence="14">Alkane 1-monooxygenase</fullName>
    </submittedName>
</protein>
<evidence type="ECO:0000313" key="14">
    <source>
        <dbReference type="EMBL" id="SIR91107.1"/>
    </source>
</evidence>
<keyword evidence="11 12" id="KW-0472">Membrane</keyword>
<dbReference type="PANTHER" id="PTHR38674">
    <property type="entry name" value="ALKANE 1-MONOOXYGENASE 1"/>
    <property type="match status" value="1"/>
</dbReference>
<dbReference type="CDD" id="cd03512">
    <property type="entry name" value="Alkane-hydroxylase"/>
    <property type="match status" value="1"/>
</dbReference>
<evidence type="ECO:0000256" key="3">
    <source>
        <dbReference type="ARBA" id="ARBA00022475"/>
    </source>
</evidence>
<comment type="similarity">
    <text evidence="2">Belongs to the fatty acid desaturase type 1 family. AlkB subfamily.</text>
</comment>
<feature type="transmembrane region" description="Helical" evidence="12">
    <location>
        <begin position="217"/>
        <end position="241"/>
    </location>
</feature>
<evidence type="ECO:0000256" key="4">
    <source>
        <dbReference type="ARBA" id="ARBA00022519"/>
    </source>
</evidence>